<protein>
    <submittedName>
        <fullName evidence="2">Uncharacterized protein</fullName>
    </submittedName>
</protein>
<feature type="non-terminal residue" evidence="2">
    <location>
        <position position="1"/>
    </location>
</feature>
<dbReference type="Proteomes" id="UP000019335">
    <property type="component" value="Unassembled WGS sequence"/>
</dbReference>
<evidence type="ECO:0000313" key="2">
    <source>
        <dbReference type="EMBL" id="EWM20059.1"/>
    </source>
</evidence>
<dbReference type="AlphaFoldDB" id="W7TGJ1"/>
<comment type="caution">
    <text evidence="2">The sequence shown here is derived from an EMBL/GenBank/DDBJ whole genome shotgun (WGS) entry which is preliminary data.</text>
</comment>
<reference evidence="2 3" key="1">
    <citation type="journal article" date="2014" name="Mol. Plant">
        <title>Chromosome Scale Genome Assembly and Transcriptome Profiling of Nannochloropsis gaditana in Nitrogen Depletion.</title>
        <authorList>
            <person name="Corteggiani Carpinelli E."/>
            <person name="Telatin A."/>
            <person name="Vitulo N."/>
            <person name="Forcato C."/>
            <person name="D'Angelo M."/>
            <person name="Schiavon R."/>
            <person name="Vezzi A."/>
            <person name="Giacometti G.M."/>
            <person name="Morosinotto T."/>
            <person name="Valle G."/>
        </authorList>
    </citation>
    <scope>NUCLEOTIDE SEQUENCE [LARGE SCALE GENOMIC DNA]</scope>
    <source>
        <strain evidence="2 3">B-31</strain>
    </source>
</reference>
<proteinExistence type="predicted"/>
<keyword evidence="1" id="KW-0812">Transmembrane</keyword>
<feature type="transmembrane region" description="Helical" evidence="1">
    <location>
        <begin position="70"/>
        <end position="93"/>
    </location>
</feature>
<keyword evidence="1" id="KW-0472">Membrane</keyword>
<sequence>LLSRLRGQVKERNEAFDENVHTRSVHVSVCTIDYPASYGEGACMAEINRLPPFLEGYLLFILVPLSHDTIFFVLLFSSLHCPVFVRFLFLFFLDDMKHSASPLCFQMRSFLGPTAY</sequence>
<accession>W7TGJ1</accession>
<evidence type="ECO:0000256" key="1">
    <source>
        <dbReference type="SAM" id="Phobius"/>
    </source>
</evidence>
<evidence type="ECO:0000313" key="3">
    <source>
        <dbReference type="Proteomes" id="UP000019335"/>
    </source>
</evidence>
<gene>
    <name evidence="2" type="ORF">Naga_101994g2</name>
</gene>
<keyword evidence="1" id="KW-1133">Transmembrane helix</keyword>
<name>W7TGJ1_9STRA</name>
<organism evidence="2 3">
    <name type="scientific">Nannochloropsis gaditana</name>
    <dbReference type="NCBI Taxonomy" id="72520"/>
    <lineage>
        <taxon>Eukaryota</taxon>
        <taxon>Sar</taxon>
        <taxon>Stramenopiles</taxon>
        <taxon>Ochrophyta</taxon>
        <taxon>Eustigmatophyceae</taxon>
        <taxon>Eustigmatales</taxon>
        <taxon>Monodopsidaceae</taxon>
        <taxon>Nannochloropsis</taxon>
    </lineage>
</organism>
<keyword evidence="3" id="KW-1185">Reference proteome</keyword>
<dbReference type="EMBL" id="AZIL01003406">
    <property type="protein sequence ID" value="EWM20059.1"/>
    <property type="molecule type" value="Genomic_DNA"/>
</dbReference>